<reference evidence="1 2" key="1">
    <citation type="submission" date="2018-06" db="EMBL/GenBank/DDBJ databases">
        <authorList>
            <consortium name="Pathogen Informatics"/>
            <person name="Doyle S."/>
        </authorList>
    </citation>
    <scope>NUCLEOTIDE SEQUENCE [LARGE SCALE GENOMIC DNA]</scope>
    <source>
        <strain evidence="2">NCTC 10815</strain>
    </source>
</reference>
<dbReference type="AlphaFoldDB" id="A0A378MM02"/>
<evidence type="ECO:0000313" key="1">
    <source>
        <dbReference type="EMBL" id="STY44745.1"/>
    </source>
</evidence>
<dbReference type="Proteomes" id="UP000254879">
    <property type="component" value="Unassembled WGS sequence"/>
</dbReference>
<dbReference type="EMBL" id="UGPG01000001">
    <property type="protein sequence ID" value="STY44745.1"/>
    <property type="molecule type" value="Genomic_DNA"/>
</dbReference>
<name>A0A378MM02_LISGR</name>
<organism evidence="1 2">
    <name type="scientific">Listeria grayi</name>
    <name type="common">Listeria murrayi</name>
    <dbReference type="NCBI Taxonomy" id="1641"/>
    <lineage>
        <taxon>Bacteria</taxon>
        <taxon>Bacillati</taxon>
        <taxon>Bacillota</taxon>
        <taxon>Bacilli</taxon>
        <taxon>Bacillales</taxon>
        <taxon>Listeriaceae</taxon>
        <taxon>Listeria</taxon>
    </lineage>
</organism>
<protein>
    <submittedName>
        <fullName evidence="1">Uncharacterized protein</fullName>
    </submittedName>
</protein>
<gene>
    <name evidence="1" type="ORF">NCTC10815_02099</name>
</gene>
<accession>A0A378MM02</accession>
<sequence>MTFAFKIKASKAIILQKKPEQNLYWGKELVVKRSQYVTKKPVMKREWRTETDDRGYVYAYGKGTAPKNAYVKVYYKGKVVKKIKTKSGKFRYKVKVKFQFGKHLKVSAKVKNKKRSWPIKARDLDKQVFLISES</sequence>
<dbReference type="RefSeq" id="WP_115346053.1">
    <property type="nucleotide sequence ID" value="NZ_UGPG01000001.1"/>
</dbReference>
<proteinExistence type="predicted"/>
<evidence type="ECO:0000313" key="2">
    <source>
        <dbReference type="Proteomes" id="UP000254879"/>
    </source>
</evidence>